<dbReference type="InterPro" id="IPR027417">
    <property type="entry name" value="P-loop_NTPase"/>
</dbReference>
<dbReference type="PANTHER" id="PTHR11259">
    <property type="entry name" value="RAS-RELATED GTP BINDING RAG/GTR YEAST"/>
    <property type="match status" value="1"/>
</dbReference>
<dbReference type="GO" id="GO:1990131">
    <property type="term" value="C:Gtr1-Gtr2 GTPase complex"/>
    <property type="evidence" value="ECO:0007669"/>
    <property type="project" value="TreeGrafter"/>
</dbReference>
<dbReference type="PROSITE" id="PS51417">
    <property type="entry name" value="ARF"/>
    <property type="match status" value="1"/>
</dbReference>
<dbReference type="GO" id="GO:0003924">
    <property type="term" value="F:GTPase activity"/>
    <property type="evidence" value="ECO:0007669"/>
    <property type="project" value="InterPro"/>
</dbReference>
<comment type="caution">
    <text evidence="3">The sequence shown here is derived from an EMBL/GenBank/DDBJ whole genome shotgun (WGS) entry which is preliminary data.</text>
</comment>
<dbReference type="GO" id="GO:0005764">
    <property type="term" value="C:lysosome"/>
    <property type="evidence" value="ECO:0007669"/>
    <property type="project" value="TreeGrafter"/>
</dbReference>
<name>A0A0F9K2V9_9ZZZZ</name>
<gene>
    <name evidence="3" type="ORF">LCGC14_1685510</name>
</gene>
<proteinExistence type="predicted"/>
<dbReference type="EMBL" id="LAZR01014667">
    <property type="protein sequence ID" value="KKM16468.1"/>
    <property type="molecule type" value="Genomic_DNA"/>
</dbReference>
<keyword evidence="1" id="KW-0547">Nucleotide-binding</keyword>
<keyword evidence="2" id="KW-0342">GTP-binding</keyword>
<dbReference type="InterPro" id="IPR006689">
    <property type="entry name" value="Small_GTPase_ARF/SAR"/>
</dbReference>
<dbReference type="GO" id="GO:1904263">
    <property type="term" value="P:positive regulation of TORC1 signaling"/>
    <property type="evidence" value="ECO:0007669"/>
    <property type="project" value="TreeGrafter"/>
</dbReference>
<evidence type="ECO:0008006" key="4">
    <source>
        <dbReference type="Google" id="ProtNLM"/>
    </source>
</evidence>
<dbReference type="GO" id="GO:0005525">
    <property type="term" value="F:GTP binding"/>
    <property type="evidence" value="ECO:0007669"/>
    <property type="project" value="UniProtKB-KW"/>
</dbReference>
<feature type="non-terminal residue" evidence="3">
    <location>
        <position position="172"/>
    </location>
</feature>
<evidence type="ECO:0000313" key="3">
    <source>
        <dbReference type="EMBL" id="KKM16468.1"/>
    </source>
</evidence>
<evidence type="ECO:0000256" key="1">
    <source>
        <dbReference type="ARBA" id="ARBA00022741"/>
    </source>
</evidence>
<dbReference type="AlphaFoldDB" id="A0A0F9K2V9"/>
<dbReference type="GO" id="GO:0009267">
    <property type="term" value="P:cellular response to starvation"/>
    <property type="evidence" value="ECO:0007669"/>
    <property type="project" value="TreeGrafter"/>
</dbReference>
<dbReference type="GO" id="GO:0010507">
    <property type="term" value="P:negative regulation of autophagy"/>
    <property type="evidence" value="ECO:0007669"/>
    <property type="project" value="TreeGrafter"/>
</dbReference>
<protein>
    <recommendedName>
        <fullName evidence="4">G domain-containing protein</fullName>
    </recommendedName>
</protein>
<organism evidence="3">
    <name type="scientific">marine sediment metagenome</name>
    <dbReference type="NCBI Taxonomy" id="412755"/>
    <lineage>
        <taxon>unclassified sequences</taxon>
        <taxon>metagenomes</taxon>
        <taxon>ecological metagenomes</taxon>
    </lineage>
</organism>
<dbReference type="InterPro" id="IPR006762">
    <property type="entry name" value="Gtr1_RagA"/>
</dbReference>
<accession>A0A0F9K2V9</accession>
<dbReference type="GO" id="GO:0005634">
    <property type="term" value="C:nucleus"/>
    <property type="evidence" value="ECO:0007669"/>
    <property type="project" value="TreeGrafter"/>
</dbReference>
<dbReference type="PANTHER" id="PTHR11259:SF2">
    <property type="entry name" value="GH16429P"/>
    <property type="match status" value="1"/>
</dbReference>
<evidence type="ECO:0000256" key="2">
    <source>
        <dbReference type="ARBA" id="ARBA00023134"/>
    </source>
</evidence>
<dbReference type="Gene3D" id="3.40.50.300">
    <property type="entry name" value="P-loop containing nucleotide triphosphate hydrolases"/>
    <property type="match status" value="1"/>
</dbReference>
<dbReference type="Pfam" id="PF00025">
    <property type="entry name" value="Arf"/>
    <property type="match status" value="1"/>
</dbReference>
<sequence>MGINKQKKKILILGLANSGKTSIAYTMKNITDLNSFTSLMPTRGIEISDFSEGDTEFLIWDFGGQEKYRDRYKENLNKYVLETNEIIYVIDIQDENVYFISVVFLRELLNVLKTAGYFFEVSIYFHKFDANFTPNEEKITELVKIIDEEIPEGFSYKIYHTKIHALFDKKPS</sequence>
<reference evidence="3" key="1">
    <citation type="journal article" date="2015" name="Nature">
        <title>Complex archaea that bridge the gap between prokaryotes and eukaryotes.</title>
        <authorList>
            <person name="Spang A."/>
            <person name="Saw J.H."/>
            <person name="Jorgensen S.L."/>
            <person name="Zaremba-Niedzwiedzka K."/>
            <person name="Martijn J."/>
            <person name="Lind A.E."/>
            <person name="van Eijk R."/>
            <person name="Schleper C."/>
            <person name="Guy L."/>
            <person name="Ettema T.J."/>
        </authorList>
    </citation>
    <scope>NUCLEOTIDE SEQUENCE</scope>
</reference>
<dbReference type="SUPFAM" id="SSF52540">
    <property type="entry name" value="P-loop containing nucleoside triphosphate hydrolases"/>
    <property type="match status" value="1"/>
</dbReference>